<dbReference type="GO" id="GO:0003676">
    <property type="term" value="F:nucleic acid binding"/>
    <property type="evidence" value="ECO:0007669"/>
    <property type="project" value="InterPro"/>
</dbReference>
<keyword evidence="4" id="KW-1185">Reference proteome</keyword>
<name>A0A0L0UMF3_9BASI</name>
<evidence type="ECO:0000256" key="1">
    <source>
        <dbReference type="ARBA" id="ARBA00022664"/>
    </source>
</evidence>
<protein>
    <submittedName>
        <fullName evidence="3">Uncharacterized protein</fullName>
    </submittedName>
</protein>
<dbReference type="InterPro" id="IPR036875">
    <property type="entry name" value="Znf_CCHC_sf"/>
</dbReference>
<feature type="non-terminal residue" evidence="3">
    <location>
        <position position="1"/>
    </location>
</feature>
<sequence>PQENQKNGVTNTGQNSKPNNWSANIHRQTAESNSAINNKAIVCKYCKKLGHEIGVCRKLKYNNEKRASQANSSSMSEPSTSGNETGSIQSGERSVQEIKATAVTFQEHLN</sequence>
<dbReference type="GO" id="GO:0006397">
    <property type="term" value="P:mRNA processing"/>
    <property type="evidence" value="ECO:0007669"/>
    <property type="project" value="UniProtKB-KW"/>
</dbReference>
<dbReference type="AlphaFoldDB" id="A0A0L0UMF3"/>
<feature type="region of interest" description="Disordered" evidence="2">
    <location>
        <begin position="61"/>
        <end position="110"/>
    </location>
</feature>
<comment type="caution">
    <text evidence="3">The sequence shown here is derived from an EMBL/GenBank/DDBJ whole genome shotgun (WGS) entry which is preliminary data.</text>
</comment>
<feature type="compositionally biased region" description="Polar residues" evidence="2">
    <location>
        <begin position="68"/>
        <end position="93"/>
    </location>
</feature>
<feature type="region of interest" description="Disordered" evidence="2">
    <location>
        <begin position="1"/>
        <end position="25"/>
    </location>
</feature>
<gene>
    <name evidence="3" type="ORF">PSTG_18667</name>
</gene>
<dbReference type="Proteomes" id="UP000054564">
    <property type="component" value="Unassembled WGS sequence"/>
</dbReference>
<evidence type="ECO:0000256" key="2">
    <source>
        <dbReference type="SAM" id="MobiDB-lite"/>
    </source>
</evidence>
<organism evidence="3 4">
    <name type="scientific">Puccinia striiformis f. sp. tritici PST-78</name>
    <dbReference type="NCBI Taxonomy" id="1165861"/>
    <lineage>
        <taxon>Eukaryota</taxon>
        <taxon>Fungi</taxon>
        <taxon>Dikarya</taxon>
        <taxon>Basidiomycota</taxon>
        <taxon>Pucciniomycotina</taxon>
        <taxon>Pucciniomycetes</taxon>
        <taxon>Pucciniales</taxon>
        <taxon>Pucciniaceae</taxon>
        <taxon>Puccinia</taxon>
    </lineage>
</organism>
<reference evidence="4" key="1">
    <citation type="submission" date="2014-03" db="EMBL/GenBank/DDBJ databases">
        <title>The Genome Sequence of Puccinia striiformis f. sp. tritici PST-78.</title>
        <authorList>
            <consortium name="The Broad Institute Genome Sequencing Platform"/>
            <person name="Cuomo C."/>
            <person name="Hulbert S."/>
            <person name="Chen X."/>
            <person name="Walker B."/>
            <person name="Young S.K."/>
            <person name="Zeng Q."/>
            <person name="Gargeya S."/>
            <person name="Fitzgerald M."/>
            <person name="Haas B."/>
            <person name="Abouelleil A."/>
            <person name="Alvarado L."/>
            <person name="Arachchi H.M."/>
            <person name="Berlin A.M."/>
            <person name="Chapman S.B."/>
            <person name="Goldberg J."/>
            <person name="Griggs A."/>
            <person name="Gujja S."/>
            <person name="Hansen M."/>
            <person name="Howarth C."/>
            <person name="Imamovic A."/>
            <person name="Larimer J."/>
            <person name="McCowan C."/>
            <person name="Montmayeur A."/>
            <person name="Murphy C."/>
            <person name="Neiman D."/>
            <person name="Pearson M."/>
            <person name="Priest M."/>
            <person name="Roberts A."/>
            <person name="Saif S."/>
            <person name="Shea T."/>
            <person name="Sisk P."/>
            <person name="Sykes S."/>
            <person name="Wortman J."/>
            <person name="Nusbaum C."/>
            <person name="Birren B."/>
        </authorList>
    </citation>
    <scope>NUCLEOTIDE SEQUENCE [LARGE SCALE GENOMIC DNA]</scope>
    <source>
        <strain evidence="4">race PST-78</strain>
    </source>
</reference>
<evidence type="ECO:0000313" key="4">
    <source>
        <dbReference type="Proteomes" id="UP000054564"/>
    </source>
</evidence>
<keyword evidence="1" id="KW-0507">mRNA processing</keyword>
<dbReference type="SUPFAM" id="SSF57756">
    <property type="entry name" value="Retrovirus zinc finger-like domains"/>
    <property type="match status" value="1"/>
</dbReference>
<accession>A0A0L0UMF3</accession>
<proteinExistence type="predicted"/>
<evidence type="ECO:0000313" key="3">
    <source>
        <dbReference type="EMBL" id="KNE87939.1"/>
    </source>
</evidence>
<dbReference type="EMBL" id="AJIL01003640">
    <property type="protein sequence ID" value="KNE87939.1"/>
    <property type="molecule type" value="Genomic_DNA"/>
</dbReference>
<dbReference type="GO" id="GO:0008270">
    <property type="term" value="F:zinc ion binding"/>
    <property type="evidence" value="ECO:0007669"/>
    <property type="project" value="InterPro"/>
</dbReference>